<reference evidence="1" key="1">
    <citation type="submission" date="2022-07" db="EMBL/GenBank/DDBJ databases">
        <title>Phylogenomic reconstructions and comparative analyses of Kickxellomycotina fungi.</title>
        <authorList>
            <person name="Reynolds N.K."/>
            <person name="Stajich J.E."/>
            <person name="Barry K."/>
            <person name="Grigoriev I.V."/>
            <person name="Crous P."/>
            <person name="Smith M.E."/>
        </authorList>
    </citation>
    <scope>NUCLEOTIDE SEQUENCE</scope>
    <source>
        <strain evidence="1">NRRL 5244</strain>
    </source>
</reference>
<keyword evidence="2" id="KW-1185">Reference proteome</keyword>
<name>A0ACC1JEV2_9FUNG</name>
<accession>A0ACC1JEV2</accession>
<evidence type="ECO:0000313" key="2">
    <source>
        <dbReference type="Proteomes" id="UP001150603"/>
    </source>
</evidence>
<gene>
    <name evidence="1" type="primary">RFC5</name>
    <name evidence="1" type="ORF">FBU59_001229</name>
</gene>
<organism evidence="1 2">
    <name type="scientific">Linderina macrospora</name>
    <dbReference type="NCBI Taxonomy" id="4868"/>
    <lineage>
        <taxon>Eukaryota</taxon>
        <taxon>Fungi</taxon>
        <taxon>Fungi incertae sedis</taxon>
        <taxon>Zoopagomycota</taxon>
        <taxon>Kickxellomycotina</taxon>
        <taxon>Kickxellomycetes</taxon>
        <taxon>Kickxellales</taxon>
        <taxon>Kickxellaceae</taxon>
        <taxon>Linderina</taxon>
    </lineage>
</organism>
<evidence type="ECO:0000313" key="1">
    <source>
        <dbReference type="EMBL" id="KAJ1949242.1"/>
    </source>
</evidence>
<proteinExistence type="predicted"/>
<dbReference type="EMBL" id="JANBPW010000506">
    <property type="protein sequence ID" value="KAJ1949242.1"/>
    <property type="molecule type" value="Genomic_DNA"/>
</dbReference>
<protein>
    <submittedName>
        <fullName evidence="1">Replication factor C (RF-C) subunit</fullName>
    </submittedName>
</protein>
<dbReference type="Proteomes" id="UP001150603">
    <property type="component" value="Unassembled WGS sequence"/>
</dbReference>
<sequence>MALWVEKYRPLTLDKLTFHTELTGHLRQLATTGDLPHLLVYGPTGSGKRTRISAVLREIYGAGADKLKVDQRVFETPSRRKIELNVITSSYHIELNPSDAGIYDRVVVQDMIKEAAQTQQVSTASTGRKFKVVVVHEADALSRDAQHALRRTMEKYMGNMRVILCCSTTAKIIAPVQSRCLLVRVAAPTPGEIVEVLGAVAKKEGITVPHEFAMRIAEASRRNLHRALLMLEAASVRQYPFDGAQEIPIPEWEEHLRTIARSALRQQTPAQLMAIRKQLYEVLSHCIPPTTILKTVALQLVEDVDQALKPEVVHHAAFYEHRLQSGQKAIVHLEAFMARFMSVYKRYLMELV</sequence>
<comment type="caution">
    <text evidence="1">The sequence shown here is derived from an EMBL/GenBank/DDBJ whole genome shotgun (WGS) entry which is preliminary data.</text>
</comment>